<comment type="caution">
    <text evidence="1">The sequence shown here is derived from an EMBL/GenBank/DDBJ whole genome shotgun (WGS) entry which is preliminary data.</text>
</comment>
<dbReference type="AlphaFoldDB" id="A0A0N8NTB5"/>
<evidence type="ECO:0000313" key="1">
    <source>
        <dbReference type="EMBL" id="KPU44368.1"/>
    </source>
</evidence>
<dbReference type="STRING" id="36849.OXPF_25380"/>
<dbReference type="InterPro" id="IPR036291">
    <property type="entry name" value="NAD(P)-bd_dom_sf"/>
</dbReference>
<keyword evidence="2" id="KW-1185">Reference proteome</keyword>
<name>A0A0N8NTB5_9CLOT</name>
<evidence type="ECO:0000313" key="2">
    <source>
        <dbReference type="Proteomes" id="UP000050326"/>
    </source>
</evidence>
<dbReference type="SUPFAM" id="SSF51735">
    <property type="entry name" value="NAD(P)-binding Rossmann-fold domains"/>
    <property type="match status" value="1"/>
</dbReference>
<reference evidence="1 2" key="1">
    <citation type="submission" date="2015-09" db="EMBL/GenBank/DDBJ databases">
        <title>Genome sequence of Oxobacter pfennigii DSM 3222.</title>
        <authorList>
            <person name="Poehlein A."/>
            <person name="Bengelsdorf F.R."/>
            <person name="Schiel-Bengelsdorf B."/>
            <person name="Duerre P."/>
            <person name="Daniel R."/>
        </authorList>
    </citation>
    <scope>NUCLEOTIDE SEQUENCE [LARGE SCALE GENOMIC DNA]</scope>
    <source>
        <strain evidence="1 2">DSM 3222</strain>
    </source>
</reference>
<dbReference type="Proteomes" id="UP000050326">
    <property type="component" value="Unassembled WGS sequence"/>
</dbReference>
<sequence>MLLEKTQQRYRCFCLIFQCFPLHGAYEVFKTSQVELSNTLSIELENTNIHVYAIGPGLVKTETAMNAIEIVDGSMKISTDEFYQMNSRHIIDAESAGVGFALSVLNAKNYHRQEIGTIQV</sequence>
<dbReference type="OrthoDB" id="9775296at2"/>
<dbReference type="Gene3D" id="3.40.50.720">
    <property type="entry name" value="NAD(P)-binding Rossmann-like Domain"/>
    <property type="match status" value="1"/>
</dbReference>
<proteinExistence type="predicted"/>
<organism evidence="1 2">
    <name type="scientific">Oxobacter pfennigii</name>
    <dbReference type="NCBI Taxonomy" id="36849"/>
    <lineage>
        <taxon>Bacteria</taxon>
        <taxon>Bacillati</taxon>
        <taxon>Bacillota</taxon>
        <taxon>Clostridia</taxon>
        <taxon>Eubacteriales</taxon>
        <taxon>Clostridiaceae</taxon>
        <taxon>Oxobacter</taxon>
    </lineage>
</organism>
<gene>
    <name evidence="1" type="ORF">OXPF_25380</name>
</gene>
<accession>A0A0N8NTB5</accession>
<protein>
    <submittedName>
        <fullName evidence="1">Short chain dehydrogenase</fullName>
    </submittedName>
</protein>
<dbReference type="EMBL" id="LKET01000032">
    <property type="protein sequence ID" value="KPU44368.1"/>
    <property type="molecule type" value="Genomic_DNA"/>
</dbReference>
<dbReference type="RefSeq" id="WP_054875546.1">
    <property type="nucleotide sequence ID" value="NZ_LKET01000032.1"/>
</dbReference>